<keyword evidence="2" id="KW-1185">Reference proteome</keyword>
<dbReference type="EMBL" id="JAINUG010000006">
    <property type="protein sequence ID" value="KAJ8416391.1"/>
    <property type="molecule type" value="Genomic_DNA"/>
</dbReference>
<protein>
    <submittedName>
        <fullName evidence="1">Uncharacterized protein</fullName>
    </submittedName>
</protein>
<reference evidence="1" key="1">
    <citation type="journal article" date="2023" name="Science">
        <title>Genome structures resolve the early diversification of teleost fishes.</title>
        <authorList>
            <person name="Parey E."/>
            <person name="Louis A."/>
            <person name="Montfort J."/>
            <person name="Bouchez O."/>
            <person name="Roques C."/>
            <person name="Iampietro C."/>
            <person name="Lluch J."/>
            <person name="Castinel A."/>
            <person name="Donnadieu C."/>
            <person name="Desvignes T."/>
            <person name="Floi Bucao C."/>
            <person name="Jouanno E."/>
            <person name="Wen M."/>
            <person name="Mejri S."/>
            <person name="Dirks R."/>
            <person name="Jansen H."/>
            <person name="Henkel C."/>
            <person name="Chen W.J."/>
            <person name="Zahm M."/>
            <person name="Cabau C."/>
            <person name="Klopp C."/>
            <person name="Thompson A.W."/>
            <person name="Robinson-Rechavi M."/>
            <person name="Braasch I."/>
            <person name="Lecointre G."/>
            <person name="Bobe J."/>
            <person name="Postlethwait J.H."/>
            <person name="Berthelot C."/>
            <person name="Roest Crollius H."/>
            <person name="Guiguen Y."/>
        </authorList>
    </citation>
    <scope>NUCLEOTIDE SEQUENCE</scope>
    <source>
        <strain evidence="1">NC1722</strain>
    </source>
</reference>
<dbReference type="AlphaFoldDB" id="A0AAD7TA58"/>
<evidence type="ECO:0000313" key="1">
    <source>
        <dbReference type="EMBL" id="KAJ8416391.1"/>
    </source>
</evidence>
<dbReference type="Proteomes" id="UP001221898">
    <property type="component" value="Unassembled WGS sequence"/>
</dbReference>
<proteinExistence type="predicted"/>
<gene>
    <name evidence="1" type="ORF">AAFF_G00356790</name>
</gene>
<organism evidence="1 2">
    <name type="scientific">Aldrovandia affinis</name>
    <dbReference type="NCBI Taxonomy" id="143900"/>
    <lineage>
        <taxon>Eukaryota</taxon>
        <taxon>Metazoa</taxon>
        <taxon>Chordata</taxon>
        <taxon>Craniata</taxon>
        <taxon>Vertebrata</taxon>
        <taxon>Euteleostomi</taxon>
        <taxon>Actinopterygii</taxon>
        <taxon>Neopterygii</taxon>
        <taxon>Teleostei</taxon>
        <taxon>Notacanthiformes</taxon>
        <taxon>Halosauridae</taxon>
        <taxon>Aldrovandia</taxon>
    </lineage>
</organism>
<sequence>MQIKRRLSPLRSLKRNICCWAERSDARTRAPRARAAKTLRPDTEGIYKTQQERPLSAEKQGDIQLFSQRKACHRRFS</sequence>
<comment type="caution">
    <text evidence="1">The sequence shown here is derived from an EMBL/GenBank/DDBJ whole genome shotgun (WGS) entry which is preliminary data.</text>
</comment>
<evidence type="ECO:0000313" key="2">
    <source>
        <dbReference type="Proteomes" id="UP001221898"/>
    </source>
</evidence>
<accession>A0AAD7TA58</accession>
<name>A0AAD7TA58_9TELE</name>